<dbReference type="GeneID" id="64220088"/>
<organism evidence="1 2">
    <name type="scientific">Paenibacillus larvae subsp. pulvifaciens</name>
    <dbReference type="NCBI Taxonomy" id="1477"/>
    <lineage>
        <taxon>Bacteria</taxon>
        <taxon>Bacillati</taxon>
        <taxon>Bacillota</taxon>
        <taxon>Bacilli</taxon>
        <taxon>Bacillales</taxon>
        <taxon>Paenibacillaceae</taxon>
        <taxon>Paenibacillus</taxon>
    </lineage>
</organism>
<dbReference type="EMBL" id="CP020557">
    <property type="protein sequence ID" value="ARF67518.1"/>
    <property type="molecule type" value="Genomic_DNA"/>
</dbReference>
<gene>
    <name evidence="1" type="ORF">B7C51_06330</name>
</gene>
<name>A0A1U9YL81_9BACL</name>
<dbReference type="RefSeq" id="WP_023483321.1">
    <property type="nucleotide sequence ID" value="NZ_CP019794.1"/>
</dbReference>
<reference evidence="1 2" key="1">
    <citation type="submission" date="2017-03" db="EMBL/GenBank/DDBJ databases">
        <title>Paenibacillus larvae genome sequencing.</title>
        <authorList>
            <person name="Dingman D.W."/>
        </authorList>
    </citation>
    <scope>NUCLEOTIDE SEQUENCE [LARGE SCALE GENOMIC DNA]</scope>
    <source>
        <strain evidence="1 2">SAG 10367</strain>
    </source>
</reference>
<evidence type="ECO:0000313" key="2">
    <source>
        <dbReference type="Proteomes" id="UP000192727"/>
    </source>
</evidence>
<dbReference type="InterPro" id="IPR005370">
    <property type="entry name" value="UPF0180"/>
</dbReference>
<dbReference type="Pfam" id="PF03698">
    <property type="entry name" value="UPF0180"/>
    <property type="match status" value="1"/>
</dbReference>
<dbReference type="Proteomes" id="UP000192727">
    <property type="component" value="Chromosome"/>
</dbReference>
<proteinExistence type="predicted"/>
<protein>
    <submittedName>
        <fullName evidence="1">Uncharacterized protein</fullName>
    </submittedName>
</protein>
<sequence length="81" mass="8766">MVKVAVEQGLNDIQQALQESGHEVVSMDNLKNASCCVISGQDHNMMGMSDIFTQAPVINADGLSAQEVVQEVNTRTQNISF</sequence>
<dbReference type="AlphaFoldDB" id="A0A1U9YL81"/>
<accession>A0A1U9YL81</accession>
<evidence type="ECO:0000313" key="1">
    <source>
        <dbReference type="EMBL" id="ARF67518.1"/>
    </source>
</evidence>